<dbReference type="PANTHER" id="PTHR34235:SF4">
    <property type="entry name" value="SLR0291 PROTEIN"/>
    <property type="match status" value="1"/>
</dbReference>
<gene>
    <name evidence="1" type="ORF">NX778_24035</name>
</gene>
<dbReference type="RefSeq" id="WP_258814345.1">
    <property type="nucleotide sequence ID" value="NZ_JANUGU010000014.1"/>
</dbReference>
<dbReference type="Proteomes" id="UP001204621">
    <property type="component" value="Unassembled WGS sequence"/>
</dbReference>
<dbReference type="Pfam" id="PF01724">
    <property type="entry name" value="DUF29"/>
    <property type="match status" value="1"/>
</dbReference>
<comment type="caution">
    <text evidence="1">The sequence shown here is derived from an EMBL/GenBank/DDBJ whole genome shotgun (WGS) entry which is preliminary data.</text>
</comment>
<accession>A0ABT2D4J3</accession>
<keyword evidence="2" id="KW-1185">Reference proteome</keyword>
<organism evidence="1 2">
    <name type="scientific">Massilia terrae</name>
    <dbReference type="NCBI Taxonomy" id="1811224"/>
    <lineage>
        <taxon>Bacteria</taxon>
        <taxon>Pseudomonadati</taxon>
        <taxon>Pseudomonadota</taxon>
        <taxon>Betaproteobacteria</taxon>
        <taxon>Burkholderiales</taxon>
        <taxon>Oxalobacteraceae</taxon>
        <taxon>Telluria group</taxon>
        <taxon>Massilia</taxon>
    </lineage>
</organism>
<dbReference type="PANTHER" id="PTHR34235">
    <property type="entry name" value="SLR1203 PROTEIN-RELATED"/>
    <property type="match status" value="1"/>
</dbReference>
<dbReference type="InterPro" id="IPR002636">
    <property type="entry name" value="DUF29"/>
</dbReference>
<evidence type="ECO:0000313" key="2">
    <source>
        <dbReference type="Proteomes" id="UP001204621"/>
    </source>
</evidence>
<sequence length="142" mass="16086">MRTSYDADVAAWASEQAALLRAGQFDAIDALHIADEIKDVARSAKCELGSELIALIAQLLQWKYLPGGQCGSWELGIDVQRRAIRYLLDTTPSLKRYFDDEEWMELLWMRGALAIVRESGLDIPEQWLWSLSQVLDDGFLPD</sequence>
<name>A0ABT2D4J3_9BURK</name>
<proteinExistence type="predicted"/>
<reference evidence="1 2" key="1">
    <citation type="submission" date="2022-08" db="EMBL/GenBank/DDBJ databases">
        <title>Reclassification of Massilia species as members of the genera Telluria, Duganella, Pseudoduganella, Mokoshia gen. nov. and Zemynaea gen. nov. using orthogonal and non-orthogonal genome-based approaches.</title>
        <authorList>
            <person name="Bowman J.P."/>
        </authorList>
    </citation>
    <scope>NUCLEOTIDE SEQUENCE [LARGE SCALE GENOMIC DNA]</scope>
    <source>
        <strain evidence="1 2">JCM 31606</strain>
    </source>
</reference>
<dbReference type="Gene3D" id="1.20.1220.20">
    <property type="entry name" value="Uncharcterised protein PF01724"/>
    <property type="match status" value="1"/>
</dbReference>
<dbReference type="EMBL" id="JANUGU010000014">
    <property type="protein sequence ID" value="MCS0661147.1"/>
    <property type="molecule type" value="Genomic_DNA"/>
</dbReference>
<evidence type="ECO:0000313" key="1">
    <source>
        <dbReference type="EMBL" id="MCS0661147.1"/>
    </source>
</evidence>
<protein>
    <submittedName>
        <fullName evidence="1">DUF29 domain-containing protein</fullName>
    </submittedName>
</protein>